<evidence type="ECO:0000313" key="2">
    <source>
        <dbReference type="Proteomes" id="UP000234530"/>
    </source>
</evidence>
<keyword evidence="2" id="KW-1185">Reference proteome</keyword>
<gene>
    <name evidence="1" type="ORF">CX676_10400</name>
</gene>
<accession>A0A2H5EZ14</accession>
<reference evidence="1 2" key="1">
    <citation type="journal article" date="2013" name="Antonie Van Leeuwenhoek">
        <title>Paracoccus zhejiangensis sp. nov., isolated from activated sludge in wastewater-treatment system.</title>
        <authorList>
            <person name="Wu Z.G."/>
            <person name="Zhang D.F."/>
            <person name="Liu Y.L."/>
            <person name="Wang F."/>
            <person name="Jiang X."/>
            <person name="Li C."/>
            <person name="Li S.P."/>
            <person name="Hong Q."/>
            <person name="Li W.J."/>
        </authorList>
    </citation>
    <scope>NUCLEOTIDE SEQUENCE [LARGE SCALE GENOMIC DNA]</scope>
    <source>
        <strain evidence="1 2">J6</strain>
    </source>
</reference>
<dbReference type="Proteomes" id="UP000234530">
    <property type="component" value="Chromosome"/>
</dbReference>
<name>A0A2H5EZ14_9RHOB</name>
<dbReference type="EMBL" id="CP025430">
    <property type="protein sequence ID" value="AUH64523.1"/>
    <property type="molecule type" value="Genomic_DNA"/>
</dbReference>
<proteinExistence type="predicted"/>
<dbReference type="KEGG" id="pzh:CX676_10400"/>
<dbReference type="AlphaFoldDB" id="A0A2H5EZ14"/>
<protein>
    <submittedName>
        <fullName evidence="1">Uncharacterized protein</fullName>
    </submittedName>
</protein>
<evidence type="ECO:0000313" key="1">
    <source>
        <dbReference type="EMBL" id="AUH64523.1"/>
    </source>
</evidence>
<organism evidence="1 2">
    <name type="scientific">Paracoccus zhejiangensis</name>
    <dbReference type="NCBI Taxonomy" id="1077935"/>
    <lineage>
        <taxon>Bacteria</taxon>
        <taxon>Pseudomonadati</taxon>
        <taxon>Pseudomonadota</taxon>
        <taxon>Alphaproteobacteria</taxon>
        <taxon>Rhodobacterales</taxon>
        <taxon>Paracoccaceae</taxon>
        <taxon>Paracoccus</taxon>
    </lineage>
</organism>
<sequence length="231" mass="25537">MRRFLGKHFADYAGAILADLFGQQSSTSNPQILASLLSALNEGLRNEAPDLRPQPGRRLDEPLVRLNQDQLVQIVEYTGHPDASVRKQARRFVQSFPFDSLLGPFEDALNAAQADCSNPATGWRVYAASFYFYNRIIQSALNDQLSDNDRLAWDDRAQEIAEAMSGCNIGDSMVDAAVIDYGRATAYSWSDQIDPGDARAAGRDFIAAVGDSSANYYMQSHIAKMVSFIEQ</sequence>